<comment type="subunit">
    <text evidence="4">Interacts with HSPE; the interaction, inhibited by heparin, promotes the generation of activated factor X and activates coagulation in the presence of activated factor VII.</text>
</comment>
<evidence type="ECO:0000256" key="18">
    <source>
        <dbReference type="SAM" id="Phobius"/>
    </source>
</evidence>
<feature type="chain" id="PRO_5044635003" description="Tissue factor" evidence="19">
    <location>
        <begin position="31"/>
        <end position="285"/>
    </location>
</feature>
<comment type="subcellular location">
    <subcellularLocation>
        <location evidence="2">Membrane</location>
        <topology evidence="2">Single-pass type I membrane protein</topology>
    </subcellularLocation>
</comment>
<dbReference type="PRINTS" id="PR00346">
    <property type="entry name" value="TISSUEFACTOR"/>
</dbReference>
<dbReference type="GeneID" id="102904547"/>
<feature type="domain" description="Interferon/interleukin receptor" evidence="21">
    <location>
        <begin position="128"/>
        <end position="233"/>
    </location>
</feature>
<dbReference type="GO" id="GO:0005615">
    <property type="term" value="C:extracellular space"/>
    <property type="evidence" value="ECO:0007669"/>
    <property type="project" value="Ensembl"/>
</dbReference>
<dbReference type="InterPro" id="IPR015373">
    <property type="entry name" value="Interferon/interleukin_rcp_dom"/>
</dbReference>
<evidence type="ECO:0000313" key="23">
    <source>
        <dbReference type="Proteomes" id="UP000694547"/>
    </source>
</evidence>
<dbReference type="PANTHER" id="PTHR20859:SF22">
    <property type="entry name" value="TISSUE FACTOR"/>
    <property type="match status" value="1"/>
</dbReference>
<evidence type="ECO:0000256" key="3">
    <source>
        <dbReference type="ARBA" id="ARBA00009197"/>
    </source>
</evidence>
<keyword evidence="10 16" id="KW-0094">Blood coagulation</keyword>
<keyword evidence="12" id="KW-0564">Palmitate</keyword>
<dbReference type="GO" id="GO:0010641">
    <property type="term" value="P:positive regulation of platelet-derived growth factor receptor signaling pathway"/>
    <property type="evidence" value="ECO:0007669"/>
    <property type="project" value="Ensembl"/>
</dbReference>
<evidence type="ECO:0000256" key="11">
    <source>
        <dbReference type="ARBA" id="ARBA00023136"/>
    </source>
</evidence>
<dbReference type="SUPFAM" id="SSF49265">
    <property type="entry name" value="Fibronectin type III"/>
    <property type="match status" value="2"/>
</dbReference>
<protein>
    <recommendedName>
        <fullName evidence="5 16">Tissue factor</fullName>
        <shortName evidence="16">TF</shortName>
    </recommendedName>
</protein>
<dbReference type="FunFam" id="2.60.40.10:FF:000899">
    <property type="entry name" value="Tissue factor"/>
    <property type="match status" value="1"/>
</dbReference>
<dbReference type="InterPro" id="IPR030472">
    <property type="entry name" value="Tissue_Factor_CS"/>
</dbReference>
<dbReference type="RefSeq" id="XP_006977922.1">
    <property type="nucleotide sequence ID" value="XM_006977860.3"/>
</dbReference>
<reference evidence="22 23" key="1">
    <citation type="submission" date="2018-10" db="EMBL/GenBank/DDBJ databases">
        <title>Improved assembly of the deer mouse Peromyscus maniculatus genome.</title>
        <authorList>
            <person name="Lassance J.-M."/>
            <person name="Hoekstra H.E."/>
        </authorList>
    </citation>
    <scope>NUCLEOTIDE SEQUENCE [LARGE SCALE GENOMIC DNA]</scope>
</reference>
<evidence type="ECO:0000256" key="17">
    <source>
        <dbReference type="PIRSR" id="PIRSR002498-1"/>
    </source>
</evidence>
<comment type="similarity">
    <text evidence="3 16">Belongs to the tissue factor family.</text>
</comment>
<dbReference type="OrthoDB" id="8942372at2759"/>
<dbReference type="GO" id="GO:0002020">
    <property type="term" value="F:protease binding"/>
    <property type="evidence" value="ECO:0007669"/>
    <property type="project" value="Ensembl"/>
</dbReference>
<dbReference type="RefSeq" id="XP_042135752.1">
    <property type="nucleotide sequence ID" value="XM_042279818.2"/>
</dbReference>
<dbReference type="GO" id="GO:0004252">
    <property type="term" value="F:serine-type endopeptidase activity"/>
    <property type="evidence" value="ECO:0007669"/>
    <property type="project" value="Ensembl"/>
</dbReference>
<evidence type="ECO:0000313" key="22">
    <source>
        <dbReference type="Ensembl" id="ENSPEMP00000003674.1"/>
    </source>
</evidence>
<feature type="transmembrane region" description="Helical" evidence="18">
    <location>
        <begin position="243"/>
        <end position="265"/>
    </location>
</feature>
<keyword evidence="7" id="KW-0356">Hemostasis</keyword>
<keyword evidence="9 18" id="KW-1133">Transmembrane helix</keyword>
<evidence type="ECO:0000256" key="2">
    <source>
        <dbReference type="ARBA" id="ARBA00004479"/>
    </source>
</evidence>
<evidence type="ECO:0000256" key="7">
    <source>
        <dbReference type="ARBA" id="ARBA00022696"/>
    </source>
</evidence>
<dbReference type="GO" id="GO:0004896">
    <property type="term" value="F:cytokine receptor activity"/>
    <property type="evidence" value="ECO:0007669"/>
    <property type="project" value="TreeGrafter"/>
</dbReference>
<evidence type="ECO:0000256" key="8">
    <source>
        <dbReference type="ARBA" id="ARBA00022729"/>
    </source>
</evidence>
<comment type="function">
    <text evidence="1 16">Initiates blood coagulation by forming a complex with circulating factor VII or VIIa. The [TF:VIIa] complex activates factors IX or X by specific limited proteolysis. TF plays a role in normal hemostasis by initiating the cell-surface assembly and propagation of the coagulation protease cascade.</text>
</comment>
<dbReference type="GO" id="GO:1905286">
    <property type="term" value="C:serine-type peptidase complex"/>
    <property type="evidence" value="ECO:0007669"/>
    <property type="project" value="Ensembl"/>
</dbReference>
<evidence type="ECO:0000256" key="6">
    <source>
        <dbReference type="ARBA" id="ARBA00022692"/>
    </source>
</evidence>
<dbReference type="GO" id="GO:0045766">
    <property type="term" value="P:positive regulation of angiogenesis"/>
    <property type="evidence" value="ECO:0007669"/>
    <property type="project" value="Ensembl"/>
</dbReference>
<dbReference type="GO" id="GO:0002541">
    <property type="term" value="P:activation of plasma proteins involved in acute inflammatory response"/>
    <property type="evidence" value="ECO:0007669"/>
    <property type="project" value="Ensembl"/>
</dbReference>
<name>A0A6I9L674_PERMB</name>
<gene>
    <name evidence="22" type="primary">F3</name>
</gene>
<dbReference type="GO" id="GO:0002543">
    <property type="term" value="P:activation of blood coagulation via clotting cascade"/>
    <property type="evidence" value="ECO:0007669"/>
    <property type="project" value="Ensembl"/>
</dbReference>
<feature type="signal peptide" evidence="19">
    <location>
        <begin position="1"/>
        <end position="30"/>
    </location>
</feature>
<organism evidence="22 23">
    <name type="scientific">Peromyscus maniculatus bairdii</name>
    <name type="common">Prairie deer mouse</name>
    <dbReference type="NCBI Taxonomy" id="230844"/>
    <lineage>
        <taxon>Eukaryota</taxon>
        <taxon>Metazoa</taxon>
        <taxon>Chordata</taxon>
        <taxon>Craniata</taxon>
        <taxon>Vertebrata</taxon>
        <taxon>Euteleostomi</taxon>
        <taxon>Mammalia</taxon>
        <taxon>Eutheria</taxon>
        <taxon>Euarchontoglires</taxon>
        <taxon>Glires</taxon>
        <taxon>Rodentia</taxon>
        <taxon>Myomorpha</taxon>
        <taxon>Muroidea</taxon>
        <taxon>Cricetidae</taxon>
        <taxon>Neotominae</taxon>
        <taxon>Peromyscus</taxon>
    </lineage>
</organism>
<dbReference type="Proteomes" id="UP000694547">
    <property type="component" value="Chromosome 6"/>
</dbReference>
<dbReference type="InterPro" id="IPR013783">
    <property type="entry name" value="Ig-like_fold"/>
</dbReference>
<reference evidence="22" key="2">
    <citation type="submission" date="2025-08" db="UniProtKB">
        <authorList>
            <consortium name="Ensembl"/>
        </authorList>
    </citation>
    <scope>IDENTIFICATION</scope>
</reference>
<proteinExistence type="inferred from homology"/>
<evidence type="ECO:0000256" key="1">
    <source>
        <dbReference type="ARBA" id="ARBA00002201"/>
    </source>
</evidence>
<evidence type="ECO:0000256" key="13">
    <source>
        <dbReference type="ARBA" id="ARBA00023157"/>
    </source>
</evidence>
<dbReference type="GO" id="GO:0009897">
    <property type="term" value="C:external side of plasma membrane"/>
    <property type="evidence" value="ECO:0007669"/>
    <property type="project" value="Ensembl"/>
</dbReference>
<dbReference type="InterPro" id="IPR003961">
    <property type="entry name" value="FN3_dom"/>
</dbReference>
<dbReference type="PROSITE" id="PS51257">
    <property type="entry name" value="PROKAR_LIPOPROTEIN"/>
    <property type="match status" value="1"/>
</dbReference>
<keyword evidence="6 18" id="KW-0812">Transmembrane</keyword>
<keyword evidence="13 17" id="KW-1015">Disulfide bond</keyword>
<evidence type="ECO:0000256" key="4">
    <source>
        <dbReference type="ARBA" id="ARBA00011184"/>
    </source>
</evidence>
<dbReference type="GO" id="GO:2000353">
    <property type="term" value="P:positive regulation of endothelial cell apoptotic process"/>
    <property type="evidence" value="ECO:0007669"/>
    <property type="project" value="Ensembl"/>
</dbReference>
<dbReference type="PROSITE" id="PS00621">
    <property type="entry name" value="TISSUE_FACTOR"/>
    <property type="match status" value="1"/>
</dbReference>
<evidence type="ECO:0000256" key="12">
    <source>
        <dbReference type="ARBA" id="ARBA00023139"/>
    </source>
</evidence>
<dbReference type="GO" id="GO:0001938">
    <property type="term" value="P:positive regulation of endothelial cell proliferation"/>
    <property type="evidence" value="ECO:0007669"/>
    <property type="project" value="Ensembl"/>
</dbReference>
<evidence type="ECO:0000256" key="9">
    <source>
        <dbReference type="ARBA" id="ARBA00022989"/>
    </source>
</evidence>
<accession>A0A6I9L674</accession>
<keyword evidence="11 18" id="KW-0472">Membrane</keyword>
<evidence type="ECO:0000256" key="14">
    <source>
        <dbReference type="ARBA" id="ARBA00023180"/>
    </source>
</evidence>
<evidence type="ECO:0000256" key="15">
    <source>
        <dbReference type="ARBA" id="ARBA00023288"/>
    </source>
</evidence>
<evidence type="ECO:0000256" key="19">
    <source>
        <dbReference type="SAM" id="SignalP"/>
    </source>
</evidence>
<evidence type="ECO:0000259" key="20">
    <source>
        <dbReference type="Pfam" id="PF01108"/>
    </source>
</evidence>
<dbReference type="GO" id="GO:0032757">
    <property type="term" value="P:positive regulation of interleukin-8 production"/>
    <property type="evidence" value="ECO:0007669"/>
    <property type="project" value="Ensembl"/>
</dbReference>
<feature type="disulfide bond" evidence="17">
    <location>
        <begin position="208"/>
        <end position="231"/>
    </location>
</feature>
<dbReference type="Pfam" id="PF01108">
    <property type="entry name" value="Tissue_fac"/>
    <property type="match status" value="1"/>
</dbReference>
<dbReference type="GO" id="GO:0007596">
    <property type="term" value="P:blood coagulation"/>
    <property type="evidence" value="ECO:0007669"/>
    <property type="project" value="UniProtKB-KW"/>
</dbReference>
<dbReference type="GeneTree" id="ENSGT00390000012668"/>
<dbReference type="InterPro" id="IPR050650">
    <property type="entry name" value="Type-II_Cytokine-TF_Rcpt"/>
</dbReference>
<dbReference type="Pfam" id="PF09294">
    <property type="entry name" value="Interfer-bind"/>
    <property type="match status" value="1"/>
</dbReference>
<dbReference type="PIRSF" id="PIRSF002498">
    <property type="entry name" value="Tissue_factor_3"/>
    <property type="match status" value="1"/>
</dbReference>
<dbReference type="GO" id="GO:0050927">
    <property type="term" value="P:positive regulation of positive chemotaxis"/>
    <property type="evidence" value="ECO:0007669"/>
    <property type="project" value="Ensembl"/>
</dbReference>
<dbReference type="GO" id="GO:0005543">
    <property type="term" value="F:phospholipid binding"/>
    <property type="evidence" value="ECO:0007669"/>
    <property type="project" value="Ensembl"/>
</dbReference>
<dbReference type="GO" id="GO:0032008">
    <property type="term" value="P:positive regulation of TOR signaling"/>
    <property type="evidence" value="ECO:0007669"/>
    <property type="project" value="Ensembl"/>
</dbReference>
<dbReference type="AlphaFoldDB" id="A0A6I9L674"/>
<keyword evidence="8 19" id="KW-0732">Signal</keyword>
<feature type="domain" description="Fibronectin type-III" evidence="20">
    <location>
        <begin position="16"/>
        <end position="109"/>
    </location>
</feature>
<evidence type="ECO:0000256" key="16">
    <source>
        <dbReference type="PIRNR" id="PIRNR002498"/>
    </source>
</evidence>
<feature type="disulfide bond" evidence="17">
    <location>
        <begin position="75"/>
        <end position="83"/>
    </location>
</feature>
<keyword evidence="14" id="KW-0325">Glycoprotein</keyword>
<dbReference type="InterPro" id="IPR036116">
    <property type="entry name" value="FN3_sf"/>
</dbReference>
<evidence type="ECO:0000256" key="5">
    <source>
        <dbReference type="ARBA" id="ARBA00018722"/>
    </source>
</evidence>
<keyword evidence="15" id="KW-0449">Lipoprotein</keyword>
<dbReference type="Gene3D" id="2.60.40.10">
    <property type="entry name" value="Immunoglobulins"/>
    <property type="match status" value="2"/>
</dbReference>
<sequence length="285" mass="32183">MAIPVRPRLLAALAPTFLGCLLAQVTVAAGTPPKAFNLTWKSMNFKTILEWKPKPVDYVYNVEISSGSSDWKIKCFLTPNTECDLTDEIVQDVRRIYQARVLSVPRNNTYLGNPPLTNAPEFLPYRDTKLGQPVIKSFKQVGRKLNVTVEDPRTLVRRNGTFLTLRDVFGKDLSYTLFYRRDASTGKKEATTSTNNFSIDVDQGGSYCFFVQALINSRKINQKSPESITECTDQWRSIMGETLIIVGAVVFVVTIFIILLSIYLCKRRQSRAGQKRKETSPLRVA</sequence>
<evidence type="ECO:0000256" key="10">
    <source>
        <dbReference type="ARBA" id="ARBA00023084"/>
    </source>
</evidence>
<dbReference type="GO" id="GO:0031012">
    <property type="term" value="C:extracellular matrix"/>
    <property type="evidence" value="ECO:0007669"/>
    <property type="project" value="Ensembl"/>
</dbReference>
<reference evidence="22" key="3">
    <citation type="submission" date="2025-09" db="UniProtKB">
        <authorList>
            <consortium name="Ensembl"/>
        </authorList>
    </citation>
    <scope>IDENTIFICATION</scope>
</reference>
<dbReference type="CTD" id="2152"/>
<evidence type="ECO:0000259" key="21">
    <source>
        <dbReference type="Pfam" id="PF09294"/>
    </source>
</evidence>
<dbReference type="Ensembl" id="ENSPEMT00000006456.2">
    <property type="protein sequence ID" value="ENSPEMP00000003674.1"/>
    <property type="gene ID" value="ENSPEMG00000005387.2"/>
</dbReference>
<dbReference type="PANTHER" id="PTHR20859">
    <property type="entry name" value="INTERFERON/INTERLEUKIN RECEPTOR"/>
    <property type="match status" value="1"/>
</dbReference>
<keyword evidence="23" id="KW-1185">Reference proteome</keyword>
<dbReference type="InterPro" id="IPR001187">
    <property type="entry name" value="Tissue_factor"/>
</dbReference>